<evidence type="ECO:0000256" key="2">
    <source>
        <dbReference type="ARBA" id="ARBA00020243"/>
    </source>
</evidence>
<dbReference type="PANTHER" id="PTHR31435:SF9">
    <property type="entry name" value="PROTEIN NATD1"/>
    <property type="match status" value="1"/>
</dbReference>
<dbReference type="PANTHER" id="PTHR31435">
    <property type="entry name" value="PROTEIN NATD1"/>
    <property type="match status" value="1"/>
</dbReference>
<dbReference type="PROSITE" id="PS51729">
    <property type="entry name" value="GNAT_YJDJ"/>
    <property type="match status" value="1"/>
</dbReference>
<protein>
    <recommendedName>
        <fullName evidence="2">Protein NATD1</fullName>
    </recommendedName>
    <alternativeName>
        <fullName evidence="3">N-acetyltransferase domain-containing protein 1</fullName>
    </alternativeName>
</protein>
<feature type="transmembrane region" description="Helical" evidence="4">
    <location>
        <begin position="76"/>
        <end position="94"/>
    </location>
</feature>
<evidence type="ECO:0000313" key="6">
    <source>
        <dbReference type="EMBL" id="KOX68930.1"/>
    </source>
</evidence>
<dbReference type="EMBL" id="KQ435911">
    <property type="protein sequence ID" value="KOX68930.1"/>
    <property type="molecule type" value="Genomic_DNA"/>
</dbReference>
<feature type="domain" description="N-acetyltransferase" evidence="5">
    <location>
        <begin position="28"/>
        <end position="116"/>
    </location>
</feature>
<organism evidence="6 7">
    <name type="scientific">Melipona quadrifasciata</name>
    <dbReference type="NCBI Taxonomy" id="166423"/>
    <lineage>
        <taxon>Eukaryota</taxon>
        <taxon>Metazoa</taxon>
        <taxon>Ecdysozoa</taxon>
        <taxon>Arthropoda</taxon>
        <taxon>Hexapoda</taxon>
        <taxon>Insecta</taxon>
        <taxon>Pterygota</taxon>
        <taxon>Neoptera</taxon>
        <taxon>Endopterygota</taxon>
        <taxon>Hymenoptera</taxon>
        <taxon>Apocrita</taxon>
        <taxon>Aculeata</taxon>
        <taxon>Apoidea</taxon>
        <taxon>Anthophila</taxon>
        <taxon>Apidae</taxon>
        <taxon>Melipona</taxon>
    </lineage>
</organism>
<keyword evidence="4" id="KW-0472">Membrane</keyword>
<reference evidence="6 7" key="1">
    <citation type="submission" date="2015-07" db="EMBL/GenBank/DDBJ databases">
        <title>The genome of Melipona quadrifasciata.</title>
        <authorList>
            <person name="Pan H."/>
            <person name="Kapheim K."/>
        </authorList>
    </citation>
    <scope>NUCLEOTIDE SEQUENCE [LARGE SCALE GENOMIC DNA]</scope>
    <source>
        <strain evidence="6">0111107301</strain>
        <tissue evidence="6">Whole body</tissue>
    </source>
</reference>
<evidence type="ECO:0000256" key="3">
    <source>
        <dbReference type="ARBA" id="ARBA00031876"/>
    </source>
</evidence>
<dbReference type="InterPro" id="IPR045057">
    <property type="entry name" value="Gcn5-rel_NAT"/>
</dbReference>
<evidence type="ECO:0000259" key="5">
    <source>
        <dbReference type="PROSITE" id="PS51729"/>
    </source>
</evidence>
<dbReference type="Pfam" id="PF14542">
    <property type="entry name" value="Acetyltransf_CG"/>
    <property type="match status" value="1"/>
</dbReference>
<comment type="similarity">
    <text evidence="1">Belongs to the NATD1 family.</text>
</comment>
<dbReference type="Gene3D" id="3.40.630.30">
    <property type="match status" value="1"/>
</dbReference>
<name>A0A0M8ZQA5_9HYME</name>
<evidence type="ECO:0000256" key="1">
    <source>
        <dbReference type="ARBA" id="ARBA00006233"/>
    </source>
</evidence>
<dbReference type="AlphaFoldDB" id="A0A0M8ZQA5"/>
<keyword evidence="4" id="KW-0812">Transmembrane</keyword>
<gene>
    <name evidence="6" type="ORF">WN51_06850</name>
</gene>
<dbReference type="Proteomes" id="UP000053105">
    <property type="component" value="Unassembled WGS sequence"/>
</dbReference>
<dbReference type="OrthoDB" id="74247at2759"/>
<accession>A0A0M8ZQA5</accession>
<evidence type="ECO:0000256" key="4">
    <source>
        <dbReference type="SAM" id="Phobius"/>
    </source>
</evidence>
<dbReference type="InterPro" id="IPR031165">
    <property type="entry name" value="GNAT_YJDJ"/>
</dbReference>
<dbReference type="STRING" id="166423.A0A0M8ZQA5"/>
<keyword evidence="7" id="KW-1185">Reference proteome</keyword>
<evidence type="ECO:0000313" key="7">
    <source>
        <dbReference type="Proteomes" id="UP000053105"/>
    </source>
</evidence>
<keyword evidence="4" id="KW-1133">Transmembrane helix</keyword>
<sequence>MSYVTKLSSFVSLQIKRNKFTRMFYAVYHNENRGLFYVKLDENSRAVLQYKAQGKVLDMQVISVPYRYRGRGIARLLTETAFTYVIVNYLYMYLTCEYMQKYYLAIKNPDLEEYIVGPPHILEGPDSEPLDPDIIYELPDPEDFLIYFS</sequence>
<dbReference type="InterPro" id="IPR016181">
    <property type="entry name" value="Acyl_CoA_acyltransferase"/>
</dbReference>
<proteinExistence type="inferred from homology"/>
<dbReference type="SUPFAM" id="SSF55729">
    <property type="entry name" value="Acyl-CoA N-acyltransferases (Nat)"/>
    <property type="match status" value="1"/>
</dbReference>